<dbReference type="InterPro" id="IPR003660">
    <property type="entry name" value="HAMP_dom"/>
</dbReference>
<evidence type="ECO:0000256" key="4">
    <source>
        <dbReference type="ARBA" id="ARBA00022989"/>
    </source>
</evidence>
<dbReference type="Gene3D" id="3.30.450.20">
    <property type="entry name" value="PAS domain"/>
    <property type="match status" value="1"/>
</dbReference>
<evidence type="ECO:0000313" key="13">
    <source>
        <dbReference type="Proteomes" id="UP000002586"/>
    </source>
</evidence>
<evidence type="ECO:0000259" key="10">
    <source>
        <dbReference type="PROSITE" id="PS50111"/>
    </source>
</evidence>
<evidence type="ECO:0000256" key="8">
    <source>
        <dbReference type="PROSITE-ProRule" id="PRU00284"/>
    </source>
</evidence>
<dbReference type="Pfam" id="PF00015">
    <property type="entry name" value="MCPsignal"/>
    <property type="match status" value="1"/>
</dbReference>
<dbReference type="GO" id="GO:0007165">
    <property type="term" value="P:signal transduction"/>
    <property type="evidence" value="ECO:0007669"/>
    <property type="project" value="UniProtKB-KW"/>
</dbReference>
<dbReference type="SMART" id="SM01049">
    <property type="entry name" value="Cache_2"/>
    <property type="match status" value="1"/>
</dbReference>
<keyword evidence="5 9" id="KW-0472">Membrane</keyword>
<dbReference type="KEGG" id="mgm:Mmc1_2492"/>
<evidence type="ECO:0000256" key="5">
    <source>
        <dbReference type="ARBA" id="ARBA00023136"/>
    </source>
</evidence>
<dbReference type="eggNOG" id="COG4564">
    <property type="taxonomic scope" value="Bacteria"/>
</dbReference>
<comment type="subcellular location">
    <subcellularLocation>
        <location evidence="1">Cell membrane</location>
        <topology evidence="1">Multi-pass membrane protein</topology>
    </subcellularLocation>
</comment>
<dbReference type="GO" id="GO:0005886">
    <property type="term" value="C:plasma membrane"/>
    <property type="evidence" value="ECO:0007669"/>
    <property type="project" value="UniProtKB-SubCell"/>
</dbReference>
<dbReference type="Pfam" id="PF17200">
    <property type="entry name" value="sCache_2"/>
    <property type="match status" value="1"/>
</dbReference>
<dbReference type="eggNOG" id="COG0840">
    <property type="taxonomic scope" value="Bacteria"/>
</dbReference>
<dbReference type="Proteomes" id="UP000002586">
    <property type="component" value="Chromosome"/>
</dbReference>
<dbReference type="PROSITE" id="PS50111">
    <property type="entry name" value="CHEMOTAXIS_TRANSDUC_2"/>
    <property type="match status" value="1"/>
</dbReference>
<accession>A0LAJ9</accession>
<dbReference type="InterPro" id="IPR025991">
    <property type="entry name" value="Chemoreceptor_zinc-bind_dom"/>
</dbReference>
<feature type="transmembrane region" description="Helical" evidence="9">
    <location>
        <begin position="194"/>
        <end position="213"/>
    </location>
</feature>
<dbReference type="Pfam" id="PF00672">
    <property type="entry name" value="HAMP"/>
    <property type="match status" value="1"/>
</dbReference>
<feature type="transmembrane region" description="Helical" evidence="9">
    <location>
        <begin position="14"/>
        <end position="34"/>
    </location>
</feature>
<dbReference type="PANTHER" id="PTHR32089:SF112">
    <property type="entry name" value="LYSOZYME-LIKE PROTEIN-RELATED"/>
    <property type="match status" value="1"/>
</dbReference>
<dbReference type="STRING" id="156889.Mmc1_2492"/>
<evidence type="ECO:0000256" key="1">
    <source>
        <dbReference type="ARBA" id="ARBA00004651"/>
    </source>
</evidence>
<dbReference type="PANTHER" id="PTHR32089">
    <property type="entry name" value="METHYL-ACCEPTING CHEMOTAXIS PROTEIN MCPB"/>
    <property type="match status" value="1"/>
</dbReference>
<dbReference type="EMBL" id="CP000471">
    <property type="protein sequence ID" value="ABK44992.1"/>
    <property type="molecule type" value="Genomic_DNA"/>
</dbReference>
<protein>
    <submittedName>
        <fullName evidence="12">Methyl-accepting chemotaxis sensory transducer</fullName>
    </submittedName>
</protein>
<evidence type="ECO:0000313" key="12">
    <source>
        <dbReference type="EMBL" id="ABK44992.1"/>
    </source>
</evidence>
<evidence type="ECO:0000256" key="6">
    <source>
        <dbReference type="ARBA" id="ARBA00023224"/>
    </source>
</evidence>
<proteinExistence type="inferred from homology"/>
<keyword evidence="4 9" id="KW-1133">Transmembrane helix</keyword>
<dbReference type="SUPFAM" id="SSF58104">
    <property type="entry name" value="Methyl-accepting chemotaxis protein (MCP) signaling domain"/>
    <property type="match status" value="1"/>
</dbReference>
<keyword evidence="3 9" id="KW-0812">Transmembrane</keyword>
<dbReference type="SMART" id="SM00283">
    <property type="entry name" value="MA"/>
    <property type="match status" value="1"/>
</dbReference>
<evidence type="ECO:0000256" key="9">
    <source>
        <dbReference type="SAM" id="Phobius"/>
    </source>
</evidence>
<name>A0LAJ9_MAGMM</name>
<dbReference type="InterPro" id="IPR033480">
    <property type="entry name" value="sCache_2"/>
</dbReference>
<evidence type="ECO:0000259" key="11">
    <source>
        <dbReference type="PROSITE" id="PS50885"/>
    </source>
</evidence>
<evidence type="ECO:0000256" key="3">
    <source>
        <dbReference type="ARBA" id="ARBA00022692"/>
    </source>
</evidence>
<keyword evidence="2" id="KW-1003">Cell membrane</keyword>
<reference evidence="12 13" key="2">
    <citation type="journal article" date="2012" name="Int. J. Syst. Evol. Microbiol.">
        <title>Magnetococcus marinus gen. nov., sp. nov., a marine, magnetotactic bacterium that represents a novel lineage (Magnetococcaceae fam. nov.; Magnetococcales ord. nov.) at the base of the Alphaproteobacteria.</title>
        <authorList>
            <person name="Bazylinski D.A."/>
            <person name="Williams T.J."/>
            <person name="Lefevre C.T."/>
            <person name="Berg R.J."/>
            <person name="Zhang C.L."/>
            <person name="Bowser S.S."/>
            <person name="Dean A.J."/>
            <person name="Beveridge T.J."/>
        </authorList>
    </citation>
    <scope>NUCLEOTIDE SEQUENCE [LARGE SCALE GENOMIC DNA]</scope>
    <source>
        <strain evidence="13">ATCC BAA-1437 / JCM 17883 / MC-1</strain>
    </source>
</reference>
<dbReference type="Gene3D" id="1.10.287.950">
    <property type="entry name" value="Methyl-accepting chemotaxis protein"/>
    <property type="match status" value="1"/>
</dbReference>
<organism evidence="12 13">
    <name type="scientific">Magnetococcus marinus (strain ATCC BAA-1437 / JCM 17883 / MC-1)</name>
    <dbReference type="NCBI Taxonomy" id="156889"/>
    <lineage>
        <taxon>Bacteria</taxon>
        <taxon>Pseudomonadati</taxon>
        <taxon>Pseudomonadota</taxon>
        <taxon>Magnetococcia</taxon>
        <taxon>Magnetococcales</taxon>
        <taxon>Magnetococcaceae</taxon>
        <taxon>Magnetococcus</taxon>
    </lineage>
</organism>
<dbReference type="Gene3D" id="6.10.340.10">
    <property type="match status" value="1"/>
</dbReference>
<dbReference type="PROSITE" id="PS50885">
    <property type="entry name" value="HAMP"/>
    <property type="match status" value="1"/>
</dbReference>
<evidence type="ECO:0000256" key="2">
    <source>
        <dbReference type="ARBA" id="ARBA00022475"/>
    </source>
</evidence>
<keyword evidence="13" id="KW-1185">Reference proteome</keyword>
<dbReference type="AlphaFoldDB" id="A0LAJ9"/>
<reference evidence="13" key="1">
    <citation type="journal article" date="2009" name="Appl. Environ. Microbiol.">
        <title>Complete genome sequence of the chemolithoautotrophic marine magnetotactic coccus strain MC-1.</title>
        <authorList>
            <person name="Schubbe S."/>
            <person name="Williams T.J."/>
            <person name="Xie G."/>
            <person name="Kiss H.E."/>
            <person name="Brettin T.S."/>
            <person name="Martinez D."/>
            <person name="Ross C.A."/>
            <person name="Schuler D."/>
            <person name="Cox B.L."/>
            <person name="Nealson K.H."/>
            <person name="Bazylinski D.A."/>
        </authorList>
    </citation>
    <scope>NUCLEOTIDE SEQUENCE [LARGE SCALE GENOMIC DNA]</scope>
    <source>
        <strain evidence="13">ATCC BAA-1437 / JCM 17883 / MC-1</strain>
    </source>
</reference>
<dbReference type="RefSeq" id="WP_011714111.1">
    <property type="nucleotide sequence ID" value="NC_008576.1"/>
</dbReference>
<dbReference type="Pfam" id="PF13682">
    <property type="entry name" value="CZB"/>
    <property type="match status" value="1"/>
</dbReference>
<feature type="domain" description="Methyl-accepting transducer" evidence="10">
    <location>
        <begin position="328"/>
        <end position="571"/>
    </location>
</feature>
<comment type="similarity">
    <text evidence="7">Belongs to the methyl-accepting chemotaxis (MCP) protein family.</text>
</comment>
<dbReference type="OrthoDB" id="7295762at2"/>
<gene>
    <name evidence="12" type="ordered locus">Mmc1_2492</name>
</gene>
<feature type="domain" description="HAMP" evidence="11">
    <location>
        <begin position="214"/>
        <end position="267"/>
    </location>
</feature>
<keyword evidence="6 8" id="KW-0807">Transducer</keyword>
<dbReference type="HOGENOM" id="CLU_000445_107_21_5"/>
<sequence>MSALFLKLNIRTRIWLLIVLAVVIFWLSGLTFLLDQDKALMHSRQQKTQQLVETAHSVLVDFYQKVQDGKITEEAAKKHAIEVLKGLRYNKNDYFWVNDYHAVMVMHPIKPALDGKDLANFEDKGGKKIFTEFAKVAKEQGEGFVEYLWPKPNFEAPVEKLSFVKGFKPWGWVVGSGIYIDDVRAAFWRNAWALTLRFLFVTVILVGLASLVARSITKPLGLLFEGIQHAVSGKLLQRIPIPFVKDDVLELGEKINSMTDGLAQNVWSSTLHSESIRSCVTEFGEVLESLTKDTSDAKHIGSNVKREQENLNQEMTAIHHAVTLATDNLDRIGQSSENLSSMIQGMADASMETSAAVNTVASAAEEMTANVTQVNGNLAQVSHEVGSVSGSIADMAEALDEIYRRCYRANQRSEQATEQANNTLKVTEQLSHSAVEIGRAIEVINNIAEQTNMLALNASIEAAGAGEAGKGFAVVANEVKELASQTAEATQMIANQVQEIQDHTRQATRAVDGITEMIKDLNNSNSEISDLVEERKLSVQEINLSIRHVSEAAQAVTLNAQELGQAISEIAQAAAAAASQTDSMVDATNRSMEAATATVQQGHDARGAMEKIQLSTDQAETYSSRVDDEAKALFQLVSYLEGSTNYFHSLLQVIQSTAKDMGKREAMQAGEPPFDIFMIKSAHLAWLNRLEKMMRGRVQLKPEEVASERQCAFGKWYYSEGTAKFGENPIFQSIEPEHMKVHQMAREVAEMVARGEVENVRALIEKFDVTKDILFERLDALYLSQWK</sequence>
<dbReference type="InterPro" id="IPR004089">
    <property type="entry name" value="MCPsignal_dom"/>
</dbReference>
<dbReference type="Gene3D" id="1.20.120.30">
    <property type="entry name" value="Aspartate receptor, ligand-binding domain"/>
    <property type="match status" value="1"/>
</dbReference>
<evidence type="ECO:0000256" key="7">
    <source>
        <dbReference type="ARBA" id="ARBA00029447"/>
    </source>
</evidence>